<dbReference type="AlphaFoldDB" id="A0A914DK24"/>
<organism evidence="2 3">
    <name type="scientific">Acrobeloides nanus</name>
    <dbReference type="NCBI Taxonomy" id="290746"/>
    <lineage>
        <taxon>Eukaryota</taxon>
        <taxon>Metazoa</taxon>
        <taxon>Ecdysozoa</taxon>
        <taxon>Nematoda</taxon>
        <taxon>Chromadorea</taxon>
        <taxon>Rhabditida</taxon>
        <taxon>Tylenchina</taxon>
        <taxon>Cephalobomorpha</taxon>
        <taxon>Cephaloboidea</taxon>
        <taxon>Cephalobidae</taxon>
        <taxon>Acrobeloides</taxon>
    </lineage>
</organism>
<reference evidence="3" key="1">
    <citation type="submission" date="2022-11" db="UniProtKB">
        <authorList>
            <consortium name="WormBaseParasite"/>
        </authorList>
    </citation>
    <scope>IDENTIFICATION</scope>
</reference>
<dbReference type="WBParaSite" id="ACRNAN_scaffold29874.g10907.t1">
    <property type="protein sequence ID" value="ACRNAN_scaffold29874.g10907.t1"/>
    <property type="gene ID" value="ACRNAN_scaffold29874.g10907"/>
</dbReference>
<protein>
    <submittedName>
        <fullName evidence="3">Uncharacterized protein</fullName>
    </submittedName>
</protein>
<dbReference type="Proteomes" id="UP000887540">
    <property type="component" value="Unplaced"/>
</dbReference>
<evidence type="ECO:0000313" key="3">
    <source>
        <dbReference type="WBParaSite" id="ACRNAN_scaffold29874.g10907.t1"/>
    </source>
</evidence>
<proteinExistence type="predicted"/>
<keyword evidence="2" id="KW-1185">Reference proteome</keyword>
<feature type="region of interest" description="Disordered" evidence="1">
    <location>
        <begin position="30"/>
        <end position="95"/>
    </location>
</feature>
<evidence type="ECO:0000313" key="2">
    <source>
        <dbReference type="Proteomes" id="UP000887540"/>
    </source>
</evidence>
<evidence type="ECO:0000256" key="1">
    <source>
        <dbReference type="SAM" id="MobiDB-lite"/>
    </source>
</evidence>
<sequence>MGVGAGAAMIGGIMIGKALADRRQEKEYQRYRQRQHKLPYEQIYYEEVDNGPLPTDYDEEEPYDEASYPNRQRPQHHHPVGPKQQKIPRDKRNKG</sequence>
<accession>A0A914DK24</accession>
<name>A0A914DK24_9BILA</name>